<dbReference type="EMBL" id="SFCI01000462">
    <property type="protein sequence ID" value="TFY79662.1"/>
    <property type="molecule type" value="Genomic_DNA"/>
</dbReference>
<comment type="caution">
    <text evidence="1">The sequence shown here is derived from an EMBL/GenBank/DDBJ whole genome shotgun (WGS) entry which is preliminary data.</text>
</comment>
<dbReference type="Proteomes" id="UP000298061">
    <property type="component" value="Unassembled WGS sequence"/>
</dbReference>
<keyword evidence="2" id="KW-1185">Reference proteome</keyword>
<dbReference type="OrthoDB" id="3055048at2759"/>
<evidence type="ECO:0000313" key="2">
    <source>
        <dbReference type="Proteomes" id="UP000298061"/>
    </source>
</evidence>
<proteinExistence type="predicted"/>
<reference evidence="1 2" key="1">
    <citation type="submission" date="2019-02" db="EMBL/GenBank/DDBJ databases">
        <title>Genome sequencing of the rare red list fungi Hericium alpestre (H. flagellum).</title>
        <authorList>
            <person name="Buettner E."/>
            <person name="Kellner H."/>
        </authorList>
    </citation>
    <scope>NUCLEOTIDE SEQUENCE [LARGE SCALE GENOMIC DNA]</scope>
    <source>
        <strain evidence="1 2">DSM 108284</strain>
    </source>
</reference>
<organism evidence="1 2">
    <name type="scientific">Hericium alpestre</name>
    <dbReference type="NCBI Taxonomy" id="135208"/>
    <lineage>
        <taxon>Eukaryota</taxon>
        <taxon>Fungi</taxon>
        <taxon>Dikarya</taxon>
        <taxon>Basidiomycota</taxon>
        <taxon>Agaricomycotina</taxon>
        <taxon>Agaricomycetes</taxon>
        <taxon>Russulales</taxon>
        <taxon>Hericiaceae</taxon>
        <taxon>Hericium</taxon>
    </lineage>
</organism>
<protein>
    <submittedName>
        <fullName evidence="1">Uncharacterized protein</fullName>
    </submittedName>
</protein>
<dbReference type="AlphaFoldDB" id="A0A4Y9ZXY2"/>
<sequence length="88" mass="9676">MGGNITAMHKILEFASPVREPDLVRSGVSCNDRLRYGKLAAGDVIDEALYVLDNVSPFVMSIFTTEPDSGCEYWPVDPPESNTVSRRA</sequence>
<accession>A0A4Y9ZXY2</accession>
<evidence type="ECO:0000313" key="1">
    <source>
        <dbReference type="EMBL" id="TFY79662.1"/>
    </source>
</evidence>
<gene>
    <name evidence="1" type="ORF">EWM64_g4351</name>
</gene>
<name>A0A4Y9ZXY2_9AGAM</name>